<feature type="transmembrane region" description="Helical" evidence="1">
    <location>
        <begin position="30"/>
        <end position="49"/>
    </location>
</feature>
<dbReference type="STRING" id="1348853.LK12_08900"/>
<proteinExistence type="predicted"/>
<keyword evidence="1" id="KW-0812">Transmembrane</keyword>
<organism evidence="2 3">
    <name type="scientific">Novosphingobium malaysiense</name>
    <dbReference type="NCBI Taxonomy" id="1348853"/>
    <lineage>
        <taxon>Bacteria</taxon>
        <taxon>Pseudomonadati</taxon>
        <taxon>Pseudomonadota</taxon>
        <taxon>Alphaproteobacteria</taxon>
        <taxon>Sphingomonadales</taxon>
        <taxon>Sphingomonadaceae</taxon>
        <taxon>Novosphingobium</taxon>
    </lineage>
</organism>
<dbReference type="Proteomes" id="UP000031057">
    <property type="component" value="Unassembled WGS sequence"/>
</dbReference>
<evidence type="ECO:0000313" key="2">
    <source>
        <dbReference type="EMBL" id="KHK91913.1"/>
    </source>
</evidence>
<name>A0A0B1ZRP8_9SPHN</name>
<protein>
    <submittedName>
        <fullName evidence="2">C4-dicarboxylate ABC transporter</fullName>
    </submittedName>
</protein>
<dbReference type="Pfam" id="PF11739">
    <property type="entry name" value="YdbH-like"/>
    <property type="match status" value="1"/>
</dbReference>
<accession>A0A0B1ZRP8</accession>
<dbReference type="RefSeq" id="WP_039285024.1">
    <property type="nucleotide sequence ID" value="NZ_JTDI01000003.1"/>
</dbReference>
<keyword evidence="1" id="KW-0472">Membrane</keyword>
<keyword evidence="3" id="KW-1185">Reference proteome</keyword>
<comment type="caution">
    <text evidence="2">The sequence shown here is derived from an EMBL/GenBank/DDBJ whole genome shotgun (WGS) entry which is preliminary data.</text>
</comment>
<dbReference type="InterPro" id="IPR021730">
    <property type="entry name" value="YdbH"/>
</dbReference>
<reference evidence="2 3" key="1">
    <citation type="submission" date="2014-10" db="EMBL/GenBank/DDBJ databases">
        <title>Genome sequence of Novosphingobium malaysiense MUSC 273(T).</title>
        <authorList>
            <person name="Lee L.-H."/>
        </authorList>
    </citation>
    <scope>NUCLEOTIDE SEQUENCE [LARGE SCALE GENOMIC DNA]</scope>
    <source>
        <strain evidence="2 3">MUSC 273</strain>
    </source>
</reference>
<evidence type="ECO:0000256" key="1">
    <source>
        <dbReference type="SAM" id="Phobius"/>
    </source>
</evidence>
<keyword evidence="1" id="KW-1133">Transmembrane helix</keyword>
<sequence length="1069" mass="113150">MAQEQDQPNSPDFTADETGTAPVRRWRWRVILLALAVVLVVLLGSVWVMRKDIADNLISGQLDSLGLPSKYEITSIGPSEQVVRNLVIGDPHHPDLTVDELRVATRLHWGLPGLGRITVVRPRLYGNVRHGKVSFGSLDKVLFTGKGGPFEMPGLDVAIVDGRALVETDGGRIGVKLKGAGPLRDGFKGELAAVAPELVLAGCKARRVSVYGSLSTAAQKPHFQGPLRLQHLTCEKPDLAIARAGLSLDVTVDKTLDGAEGKLGLKTGAGRLAQNRLQGASGTADFTYHGRALNARYDLTARGVMMPQARLASLSFDGRARSVEGFSRFDIEGDLGGKGITLGQEIDRALADARDAGAGTMVAPLAGRMRLALAGESRGSTLSANLIVRRTDEGLSVVVPRGSLRGGSGSSLLTISRVQAMFADGDVPRITGNFATGGRGLPRISGRMESGQRGRLAMHISMPEYSAGGASIALPQLSLVQDTNGTLAFRGRAGVTGDLPGGRAENLVLPIEGRWSANGALAMWPRCTQVTFDRLQFANLKLDKRSLPVCPASGGAIVRSDGSGMHIAAGVPSLDLAGQLGATPIRIGSGPLGYAKNGDEPGAISAKALDIELGPAESASQFLIADLDATVGESIGGSFDGADIGLYAVPLDMKQAAGSWGYSGGILSIGDASFVLVDRQKASRFKPMIARDANLRLHDNIITAQALIREPDSDREVVRTAIVHDLSTGTGHADLTVDGIRFDDKLQADALSSLALGVVSNLEGKVRGSGRIDWNNQGVSSRGSFSTDSLDFAAAFGPVRGLSGKIVFTDLLGLVTAPDQILHIASVNPGIEVTDGTFSFEMKPDYYLQINGARWPFMSGTLVLEPAHMKIGVAETRYYTLRVIGLDATTFVRHLDLSNLNATGVFDGQLPLIFDENGGRIENGHLVSRPPGGNVAYVGELTYKDLSAMGNFAFDTLKSVDYKSMEITLGGELAGEIITRVSFTGLSQGVGAKRNFLTKQVAKLPIRFVLNIKAPFFSLFAPLRSLYDPSYVTDPRTLGLIGTDGRPKILGQQDIPAAAIQPSVSENNP</sequence>
<dbReference type="EMBL" id="JTDI01000003">
    <property type="protein sequence ID" value="KHK91913.1"/>
    <property type="molecule type" value="Genomic_DNA"/>
</dbReference>
<dbReference type="AlphaFoldDB" id="A0A0B1ZRP8"/>
<dbReference type="OrthoDB" id="7597031at2"/>
<gene>
    <name evidence="2" type="ORF">LK12_08900</name>
</gene>
<evidence type="ECO:0000313" key="3">
    <source>
        <dbReference type="Proteomes" id="UP000031057"/>
    </source>
</evidence>